<sequence length="349" mass="38860">MCPVIPIQPDHVCGSGSHAPRPSMRDLPDMGRLYLRSVSTPPSGLHISYLSPSLPLSLDSNRQRRWVRPAAAAASSNPGVQEGSTEQQRVLARGSARRRRRVPAPPSSIAPGVAVSVRRRAGFRRRRPSPAQIRPASTFPSPLRDRIQRRRPRIGRRRRAAGAARRGDALLFCGSCGRPPPWRTCTSRTSSRRCRGTSPSSTGTRTASSTPPRPTKVRPLALSVRLPRAANQRRTVVACCCRIPRDRVRLALSTAVVFINRAQHLRARRRRARTATAPASRVRRRSSPRPSGARPRRHRRLRAPGARARGGSRRPRAAGTSCWRQAVRPSLACPHRERWSSRRRPSRPF</sequence>
<evidence type="ECO:0000313" key="2">
    <source>
        <dbReference type="EMBL" id="RLN24149.1"/>
    </source>
</evidence>
<dbReference type="EMBL" id="PQIB02000004">
    <property type="protein sequence ID" value="RLN24149.1"/>
    <property type="molecule type" value="Genomic_DNA"/>
</dbReference>
<dbReference type="Proteomes" id="UP000275267">
    <property type="component" value="Unassembled WGS sequence"/>
</dbReference>
<comment type="caution">
    <text evidence="2">The sequence shown here is derived from an EMBL/GenBank/DDBJ whole genome shotgun (WGS) entry which is preliminary data.</text>
</comment>
<feature type="compositionally biased region" description="Basic residues" evidence="1">
    <location>
        <begin position="117"/>
        <end position="128"/>
    </location>
</feature>
<reference evidence="3" key="1">
    <citation type="journal article" date="2019" name="Nat. Commun.">
        <title>The genome of broomcorn millet.</title>
        <authorList>
            <person name="Zou C."/>
            <person name="Miki D."/>
            <person name="Li D."/>
            <person name="Tang Q."/>
            <person name="Xiao L."/>
            <person name="Rajput S."/>
            <person name="Deng P."/>
            <person name="Jia W."/>
            <person name="Huang R."/>
            <person name="Zhang M."/>
            <person name="Sun Y."/>
            <person name="Hu J."/>
            <person name="Fu X."/>
            <person name="Schnable P.S."/>
            <person name="Li F."/>
            <person name="Zhang H."/>
            <person name="Feng B."/>
            <person name="Zhu X."/>
            <person name="Liu R."/>
            <person name="Schnable J.C."/>
            <person name="Zhu J.-K."/>
            <person name="Zhang H."/>
        </authorList>
    </citation>
    <scope>NUCLEOTIDE SEQUENCE [LARGE SCALE GENOMIC DNA]</scope>
</reference>
<feature type="compositionally biased region" description="Basic residues" evidence="1">
    <location>
        <begin position="147"/>
        <end position="160"/>
    </location>
</feature>
<name>A0A3L6SND1_PANMI</name>
<feature type="compositionally biased region" description="Polar residues" evidence="1">
    <location>
        <begin position="74"/>
        <end position="88"/>
    </location>
</feature>
<gene>
    <name evidence="2" type="ORF">C2845_PM07G02160</name>
</gene>
<feature type="region of interest" description="Disordered" evidence="1">
    <location>
        <begin position="70"/>
        <end position="162"/>
    </location>
</feature>
<protein>
    <submittedName>
        <fullName evidence="2">Uncharacterized protein</fullName>
    </submittedName>
</protein>
<proteinExistence type="predicted"/>
<organism evidence="2 3">
    <name type="scientific">Panicum miliaceum</name>
    <name type="common">Proso millet</name>
    <name type="synonym">Broomcorn millet</name>
    <dbReference type="NCBI Taxonomy" id="4540"/>
    <lineage>
        <taxon>Eukaryota</taxon>
        <taxon>Viridiplantae</taxon>
        <taxon>Streptophyta</taxon>
        <taxon>Embryophyta</taxon>
        <taxon>Tracheophyta</taxon>
        <taxon>Spermatophyta</taxon>
        <taxon>Magnoliopsida</taxon>
        <taxon>Liliopsida</taxon>
        <taxon>Poales</taxon>
        <taxon>Poaceae</taxon>
        <taxon>PACMAD clade</taxon>
        <taxon>Panicoideae</taxon>
        <taxon>Panicodae</taxon>
        <taxon>Paniceae</taxon>
        <taxon>Panicinae</taxon>
        <taxon>Panicum</taxon>
        <taxon>Panicum sect. Panicum</taxon>
    </lineage>
</organism>
<keyword evidence="3" id="KW-1185">Reference proteome</keyword>
<evidence type="ECO:0000313" key="3">
    <source>
        <dbReference type="Proteomes" id="UP000275267"/>
    </source>
</evidence>
<dbReference type="AlphaFoldDB" id="A0A3L6SND1"/>
<accession>A0A3L6SND1</accession>
<feature type="compositionally biased region" description="Low complexity" evidence="1">
    <location>
        <begin position="196"/>
        <end position="210"/>
    </location>
</feature>
<feature type="region of interest" description="Disordered" evidence="1">
    <location>
        <begin position="182"/>
        <end position="218"/>
    </location>
</feature>
<feature type="region of interest" description="Disordered" evidence="1">
    <location>
        <begin position="265"/>
        <end position="323"/>
    </location>
</feature>
<evidence type="ECO:0000256" key="1">
    <source>
        <dbReference type="SAM" id="MobiDB-lite"/>
    </source>
</evidence>